<dbReference type="EMBL" id="JADGJD010000521">
    <property type="protein sequence ID" value="KAJ3050376.1"/>
    <property type="molecule type" value="Genomic_DNA"/>
</dbReference>
<name>A0AAD5SD91_9FUNG</name>
<evidence type="ECO:0000256" key="1">
    <source>
        <dbReference type="SAM" id="MobiDB-lite"/>
    </source>
</evidence>
<feature type="chain" id="PRO_5042037639" description="Carbohydrate binding module family 10 domain-containing protein" evidence="2">
    <location>
        <begin position="19"/>
        <end position="178"/>
    </location>
</feature>
<reference evidence="4" key="1">
    <citation type="submission" date="2020-05" db="EMBL/GenBank/DDBJ databases">
        <title>Phylogenomic resolution of chytrid fungi.</title>
        <authorList>
            <person name="Stajich J.E."/>
            <person name="Amses K."/>
            <person name="Simmons R."/>
            <person name="Seto K."/>
            <person name="Myers J."/>
            <person name="Bonds A."/>
            <person name="Quandt C.A."/>
            <person name="Barry K."/>
            <person name="Liu P."/>
            <person name="Grigoriev I."/>
            <person name="Longcore J.E."/>
            <person name="James T.Y."/>
        </authorList>
    </citation>
    <scope>NUCLEOTIDE SEQUENCE</scope>
    <source>
        <strain evidence="4">JEL0318</strain>
    </source>
</reference>
<gene>
    <name evidence="4" type="ORF">HK097_008667</name>
</gene>
<evidence type="ECO:0000259" key="3">
    <source>
        <dbReference type="SMART" id="SM01064"/>
    </source>
</evidence>
<comment type="caution">
    <text evidence="4">The sequence shown here is derived from an EMBL/GenBank/DDBJ whole genome shotgun (WGS) entry which is preliminary data.</text>
</comment>
<protein>
    <recommendedName>
        <fullName evidence="3">Carbohydrate binding module family 10 domain-containing protein</fullName>
    </recommendedName>
</protein>
<feature type="domain" description="Carbohydrate binding module family 10" evidence="3">
    <location>
        <begin position="49"/>
        <end position="85"/>
    </location>
</feature>
<keyword evidence="5" id="KW-1185">Reference proteome</keyword>
<keyword evidence="2" id="KW-0732">Signal</keyword>
<dbReference type="GO" id="GO:0005975">
    <property type="term" value="P:carbohydrate metabolic process"/>
    <property type="evidence" value="ECO:0007669"/>
    <property type="project" value="InterPro"/>
</dbReference>
<dbReference type="SMART" id="SM01064">
    <property type="entry name" value="CBM_10"/>
    <property type="match status" value="2"/>
</dbReference>
<evidence type="ECO:0000256" key="2">
    <source>
        <dbReference type="SAM" id="SignalP"/>
    </source>
</evidence>
<organism evidence="4 5">
    <name type="scientific">Rhizophlyctis rosea</name>
    <dbReference type="NCBI Taxonomy" id="64517"/>
    <lineage>
        <taxon>Eukaryota</taxon>
        <taxon>Fungi</taxon>
        <taxon>Fungi incertae sedis</taxon>
        <taxon>Chytridiomycota</taxon>
        <taxon>Chytridiomycota incertae sedis</taxon>
        <taxon>Chytridiomycetes</taxon>
        <taxon>Rhizophlyctidales</taxon>
        <taxon>Rhizophlyctidaceae</taxon>
        <taxon>Rhizophlyctis</taxon>
    </lineage>
</organism>
<dbReference type="Gene3D" id="2.30.32.30">
    <property type="entry name" value="CBM10"/>
    <property type="match status" value="2"/>
</dbReference>
<dbReference type="AlphaFoldDB" id="A0AAD5SD91"/>
<evidence type="ECO:0000313" key="5">
    <source>
        <dbReference type="Proteomes" id="UP001212841"/>
    </source>
</evidence>
<evidence type="ECO:0000313" key="4">
    <source>
        <dbReference type="EMBL" id="KAJ3050376.1"/>
    </source>
</evidence>
<dbReference type="Proteomes" id="UP001212841">
    <property type="component" value="Unassembled WGS sequence"/>
</dbReference>
<feature type="region of interest" description="Disordered" evidence="1">
    <location>
        <begin position="26"/>
        <end position="48"/>
    </location>
</feature>
<proteinExistence type="predicted"/>
<sequence length="178" mass="19971">MNIQHLIFMTLLTASVTAAPTMKRNNYPEQQNYKDQSHSYAPPAEYTPSPTWDSGFPVCQDEVKIPACDDRGRAYGWENDKSCIIPSEYYTCTTETQTTATETATATTSSAYTSTVSPRHSDEYDAGFPVCKYWVKKPACDDKGRGYGYEEERSCIIKADVRECQNGYYDPDAGVDND</sequence>
<dbReference type="GO" id="GO:0030248">
    <property type="term" value="F:cellulose binding"/>
    <property type="evidence" value="ECO:0007669"/>
    <property type="project" value="InterPro"/>
</dbReference>
<dbReference type="InterPro" id="IPR036601">
    <property type="entry name" value="CBM10_sf"/>
</dbReference>
<accession>A0AAD5SD91</accession>
<feature type="domain" description="Carbohydrate binding module family 10" evidence="3">
    <location>
        <begin position="130"/>
        <end position="157"/>
    </location>
</feature>
<dbReference type="InterPro" id="IPR009031">
    <property type="entry name" value="CBM10"/>
</dbReference>
<feature type="signal peptide" evidence="2">
    <location>
        <begin position="1"/>
        <end position="18"/>
    </location>
</feature>